<reference evidence="1 2" key="1">
    <citation type="submission" date="2014-02" db="EMBL/GenBank/DDBJ databases">
        <title>Expanding our view of genomic diversity in Candidatus Accumulibacter clades.</title>
        <authorList>
            <person name="Skennerton C.T."/>
            <person name="Barr J.J."/>
            <person name="Slater F.R."/>
            <person name="Bond P.L."/>
            <person name="Tyson G.W."/>
        </authorList>
    </citation>
    <scope>NUCLEOTIDE SEQUENCE [LARGE SCALE GENOMIC DNA]</scope>
    <source>
        <strain evidence="2">BA-92</strain>
    </source>
</reference>
<organism evidence="1 2">
    <name type="scientific">Candidatus Accumulibacter appositus</name>
    <dbReference type="NCBI Taxonomy" id="1454003"/>
    <lineage>
        <taxon>Bacteria</taxon>
        <taxon>Pseudomonadati</taxon>
        <taxon>Pseudomonadota</taxon>
        <taxon>Betaproteobacteria</taxon>
        <taxon>Candidatus Accumulibacter</taxon>
    </lineage>
</organism>
<evidence type="ECO:0000313" key="1">
    <source>
        <dbReference type="EMBL" id="EXI77088.1"/>
    </source>
</evidence>
<sequence>MQFLTNHGVAETNQTPAQLYSTALTALDARAIQLRGCERISKTAQYTNKVLQKAHYASHLPFYIFPQLVNFSLIPIWHSVLLSALLVPHLAAADVLNIYVSSEVAYSSLIEGDLPTISHVQNVSSLAAWDSLDRYASATVDMVPVLPPFHVGVEHATTWISYQQGAEGADSALRAYATVTGFYLIPVDDSTYARSEARIHNVVSIRNNGSSATYFNLIQPTHGTLLAGGFFNALTASAQEDTTYFGYCSYKEACSAADGTLFRFSGAWSGAASVYAEGTEDTTPTVTVSGDWSGATTPYSKSMPLVGDLLYQGIELRSLRMSPTVLLEPTEELTLELNFHGIYRVASGSVSGPMSFGEADFSHTGNFIYSATDPVTGLPATGVTITVQSALVPSPSSFWLMLSGLIGLIGFRSHDEKSAIPGINRPTHQWGQVLVVAGQCCKF</sequence>
<dbReference type="AlphaFoldDB" id="A0A011N3I4"/>
<gene>
    <name evidence="1" type="ORF">AW10_04032</name>
</gene>
<dbReference type="Proteomes" id="UP000021816">
    <property type="component" value="Unassembled WGS sequence"/>
</dbReference>
<dbReference type="PATRIC" id="fig|1454003.3.peg.4092"/>
<comment type="caution">
    <text evidence="1">The sequence shown here is derived from an EMBL/GenBank/DDBJ whole genome shotgun (WGS) entry which is preliminary data.</text>
</comment>
<accession>A0A011N3I4</accession>
<evidence type="ECO:0000313" key="2">
    <source>
        <dbReference type="Proteomes" id="UP000021816"/>
    </source>
</evidence>
<proteinExistence type="predicted"/>
<name>A0A011N3I4_9PROT</name>
<protein>
    <submittedName>
        <fullName evidence="1">Uncharacterized protein</fullName>
    </submittedName>
</protein>
<dbReference type="EMBL" id="JEMX01000119">
    <property type="protein sequence ID" value="EXI77088.1"/>
    <property type="molecule type" value="Genomic_DNA"/>
</dbReference>